<dbReference type="PANTHER" id="PTHR43283:SF3">
    <property type="entry name" value="BETA-LACTAMASE FAMILY PROTEIN (AFU_ORTHOLOGUE AFUA_5G07500)"/>
    <property type="match status" value="1"/>
</dbReference>
<dbReference type="Proteomes" id="UP001317963">
    <property type="component" value="Chromosome"/>
</dbReference>
<evidence type="ECO:0000313" key="3">
    <source>
        <dbReference type="Proteomes" id="UP001317963"/>
    </source>
</evidence>
<dbReference type="InterPro" id="IPR012338">
    <property type="entry name" value="Beta-lactam/transpept-like"/>
</dbReference>
<dbReference type="PANTHER" id="PTHR43283">
    <property type="entry name" value="BETA-LACTAMASE-RELATED"/>
    <property type="match status" value="1"/>
</dbReference>
<proteinExistence type="predicted"/>
<keyword evidence="2" id="KW-0378">Hydrolase</keyword>
<dbReference type="Pfam" id="PF00144">
    <property type="entry name" value="Beta-lactamase"/>
    <property type="match status" value="1"/>
</dbReference>
<keyword evidence="3" id="KW-1185">Reference proteome</keyword>
<dbReference type="EMBL" id="CP036501">
    <property type="protein sequence ID" value="UZP73531.1"/>
    <property type="molecule type" value="Genomic_DNA"/>
</dbReference>
<dbReference type="InterPro" id="IPR001466">
    <property type="entry name" value="Beta-lactam-related"/>
</dbReference>
<name>A0ABY6Q5I9_9GAMM</name>
<organism evidence="2 3">
    <name type="scientific">Candidatus Paraluminiphilus aquimaris</name>
    <dbReference type="NCBI Taxonomy" id="2518994"/>
    <lineage>
        <taxon>Bacteria</taxon>
        <taxon>Pseudomonadati</taxon>
        <taxon>Pseudomonadota</taxon>
        <taxon>Gammaproteobacteria</taxon>
        <taxon>Cellvibrionales</taxon>
        <taxon>Halieaceae</taxon>
        <taxon>Candidatus Paraluminiphilus</taxon>
    </lineage>
</organism>
<dbReference type="SUPFAM" id="SSF56601">
    <property type="entry name" value="beta-lactamase/transpeptidase-like"/>
    <property type="match status" value="1"/>
</dbReference>
<reference evidence="2 3" key="1">
    <citation type="submission" date="2019-02" db="EMBL/GenBank/DDBJ databases">
        <title>Halieaceae_genomes.</title>
        <authorList>
            <person name="Li S.-H."/>
        </authorList>
    </citation>
    <scope>NUCLEOTIDE SEQUENCE [LARGE SCALE GENOMIC DNA]</scope>
    <source>
        <strain evidence="2 3">JH123</strain>
    </source>
</reference>
<sequence length="406" mass="45027">MNVDAAGAGFQEEKLARIGDHLRENYVEPGKIPGCQVLVSRHGIPAYFESMGLMDRERGKAMRDDTIFRIYSMTKPITSVALMMLWEEGRFQLTDPIHRFIPSWRDQRVWQEGAGDEMVTRPPLAAPTMQHILSHTAGLTYGGLLPGLETPVDEAYQGLGVARGQGETLREFADKLGRVPLLYDPGQRWCYSLATDVCGALVEIISGQPFEVFLQERILQPLGMVDTGFRVSDEQVDRFAACYMRLPDKRLILEDDPETSHYRHKRNFFSGGGGLVGTTTDYMAFCEMLRQGGQHNGYQLLGRRTLELMTANHLLGGQSLAQMALGAFSETTNAGVGFGLGFASTLDEVASASVGAGDFYWGGRASTLFWVDPEEDLQVIFMTQLIPSSTFNFRGQLKNIVYGALK</sequence>
<feature type="domain" description="Beta-lactamase-related" evidence="1">
    <location>
        <begin position="25"/>
        <end position="385"/>
    </location>
</feature>
<dbReference type="RefSeq" id="WP_279242326.1">
    <property type="nucleotide sequence ID" value="NZ_CP036501.1"/>
</dbReference>
<accession>A0ABY6Q5I9</accession>
<gene>
    <name evidence="2" type="ORF">E0F26_01745</name>
</gene>
<dbReference type="Gene3D" id="3.40.710.10">
    <property type="entry name" value="DD-peptidase/beta-lactamase superfamily"/>
    <property type="match status" value="1"/>
</dbReference>
<evidence type="ECO:0000313" key="2">
    <source>
        <dbReference type="EMBL" id="UZP73531.1"/>
    </source>
</evidence>
<evidence type="ECO:0000259" key="1">
    <source>
        <dbReference type="Pfam" id="PF00144"/>
    </source>
</evidence>
<protein>
    <submittedName>
        <fullName evidence="2">Class A beta-lactamase-related serine hydrolase</fullName>
    </submittedName>
</protein>
<dbReference type="GO" id="GO:0016787">
    <property type="term" value="F:hydrolase activity"/>
    <property type="evidence" value="ECO:0007669"/>
    <property type="project" value="UniProtKB-KW"/>
</dbReference>
<dbReference type="InterPro" id="IPR050789">
    <property type="entry name" value="Diverse_Enzym_Activities"/>
</dbReference>